<reference evidence="1 2" key="1">
    <citation type="journal article" date="2011" name="Science">
        <title>Comparative functional genomics of the fission yeasts.</title>
        <authorList>
            <person name="Rhind N."/>
            <person name="Chen Z."/>
            <person name="Yassour M."/>
            <person name="Thompson D.A."/>
            <person name="Haas B.J."/>
            <person name="Habib N."/>
            <person name="Wapinski I."/>
            <person name="Roy S."/>
            <person name="Lin M.F."/>
            <person name="Heiman D.I."/>
            <person name="Young S.K."/>
            <person name="Furuya K."/>
            <person name="Guo Y."/>
            <person name="Pidoux A."/>
            <person name="Chen H.M."/>
            <person name="Robbertse B."/>
            <person name="Goldberg J.M."/>
            <person name="Aoki K."/>
            <person name="Bayne E.H."/>
            <person name="Berlin A.M."/>
            <person name="Desjardins C.A."/>
            <person name="Dobbs E."/>
            <person name="Dukaj L."/>
            <person name="Fan L."/>
            <person name="FitzGerald M.G."/>
            <person name="French C."/>
            <person name="Gujja S."/>
            <person name="Hansen K."/>
            <person name="Keifenheim D."/>
            <person name="Levin J.Z."/>
            <person name="Mosher R.A."/>
            <person name="Mueller C.A."/>
            <person name="Pfiffner J."/>
            <person name="Priest M."/>
            <person name="Russ C."/>
            <person name="Smialowska A."/>
            <person name="Swoboda P."/>
            <person name="Sykes S.M."/>
            <person name="Vaughn M."/>
            <person name="Vengrova S."/>
            <person name="Yoder R."/>
            <person name="Zeng Q."/>
            <person name="Allshire R."/>
            <person name="Baulcombe D."/>
            <person name="Birren B.W."/>
            <person name="Brown W."/>
            <person name="Ekwall K."/>
            <person name="Kellis M."/>
            <person name="Leatherwood J."/>
            <person name="Levin H."/>
            <person name="Margalit H."/>
            <person name="Martienssen R."/>
            <person name="Nieduszynski C.A."/>
            <person name="Spatafora J.W."/>
            <person name="Friedman N."/>
            <person name="Dalgaard J.Z."/>
            <person name="Baumann P."/>
            <person name="Niki H."/>
            <person name="Regev A."/>
            <person name="Nusbaum C."/>
        </authorList>
    </citation>
    <scope>NUCLEOTIDE SEQUENCE [LARGE SCALE GENOMIC DNA]</scope>
    <source>
        <strain evidence="2">yFS275 / FY16936</strain>
    </source>
</reference>
<name>B6K7C8_SCHJY</name>
<dbReference type="GeneID" id="7049795"/>
<keyword evidence="2" id="KW-1185">Reference proteome</keyword>
<dbReference type="HOGENOM" id="CLU_2172533_0_0_1"/>
<dbReference type="RefSeq" id="XP_002175725.2">
    <property type="nucleotide sequence ID" value="XM_002175689.2"/>
</dbReference>
<organism evidence="1 2">
    <name type="scientific">Schizosaccharomyces japonicus (strain yFS275 / FY16936)</name>
    <name type="common">Fission yeast</name>
    <dbReference type="NCBI Taxonomy" id="402676"/>
    <lineage>
        <taxon>Eukaryota</taxon>
        <taxon>Fungi</taxon>
        <taxon>Dikarya</taxon>
        <taxon>Ascomycota</taxon>
        <taxon>Taphrinomycotina</taxon>
        <taxon>Schizosaccharomycetes</taxon>
        <taxon>Schizosaccharomycetales</taxon>
        <taxon>Schizosaccharomycetaceae</taxon>
        <taxon>Schizosaccharomyces</taxon>
    </lineage>
</organism>
<dbReference type="VEuPathDB" id="FungiDB:SJAG_04636"/>
<sequence>MLKIVNETVNPVFLNKVHLVELYLLMRELVRNKLICSSQYRCVMTTGLMPWIPCTFGILATKQPNQRQLQPDQTDERQRDINHIVSPNNSIFVGSQSLELLLYWNLVIPL</sequence>
<dbReference type="AlphaFoldDB" id="B6K7C8"/>
<dbReference type="JaponicusDB" id="SJAG_04636"/>
<proteinExistence type="predicted"/>
<accession>B6K7C8</accession>
<dbReference type="EMBL" id="KE651168">
    <property type="protein sequence ID" value="EEB09432.2"/>
    <property type="molecule type" value="Genomic_DNA"/>
</dbReference>
<dbReference type="Proteomes" id="UP000001744">
    <property type="component" value="Unassembled WGS sequence"/>
</dbReference>
<evidence type="ECO:0000313" key="1">
    <source>
        <dbReference type="EMBL" id="EEB09432.2"/>
    </source>
</evidence>
<gene>
    <name evidence="1" type="ORF">SJAG_04636</name>
</gene>
<evidence type="ECO:0000313" key="2">
    <source>
        <dbReference type="Proteomes" id="UP000001744"/>
    </source>
</evidence>
<protein>
    <submittedName>
        <fullName evidence="1">Uncharacterized protein</fullName>
    </submittedName>
</protein>